<dbReference type="Gene3D" id="2.60.40.760">
    <property type="entry name" value="Expansin, cellulose-binding-like domain"/>
    <property type="match status" value="1"/>
</dbReference>
<feature type="domain" description="Expansin-like CBD" evidence="4">
    <location>
        <begin position="156"/>
        <end position="238"/>
    </location>
</feature>
<dbReference type="PROSITE" id="PS50842">
    <property type="entry name" value="EXPANSIN_EG45"/>
    <property type="match status" value="1"/>
</dbReference>
<dbReference type="Pfam" id="PF01357">
    <property type="entry name" value="Expansin_C"/>
    <property type="match status" value="1"/>
</dbReference>
<dbReference type="GO" id="GO:0005576">
    <property type="term" value="C:extracellular region"/>
    <property type="evidence" value="ECO:0007669"/>
    <property type="project" value="InterPro"/>
</dbReference>
<dbReference type="InterPro" id="IPR007112">
    <property type="entry name" value="Expansin/allergen_DPBB_dom"/>
</dbReference>
<dbReference type="InterPro" id="IPR007117">
    <property type="entry name" value="Expansin_CBD"/>
</dbReference>
<dbReference type="PROSITE" id="PS50843">
    <property type="entry name" value="EXPANSIN_CBD"/>
    <property type="match status" value="1"/>
</dbReference>
<feature type="chain" id="PRO_5040476750" description="Expansin-like A2" evidence="2">
    <location>
        <begin position="18"/>
        <end position="260"/>
    </location>
</feature>
<dbReference type="PRINTS" id="PR01225">
    <property type="entry name" value="EXPANSNFAMLY"/>
</dbReference>
<dbReference type="Proteomes" id="UP001141806">
    <property type="component" value="Unassembled WGS sequence"/>
</dbReference>
<dbReference type="InterPro" id="IPR007118">
    <property type="entry name" value="Expan_Lol_pI"/>
</dbReference>
<evidence type="ECO:0000313" key="5">
    <source>
        <dbReference type="EMBL" id="KAJ4966401.1"/>
    </source>
</evidence>
<evidence type="ECO:0000259" key="3">
    <source>
        <dbReference type="PROSITE" id="PS50842"/>
    </source>
</evidence>
<proteinExistence type="inferred from homology"/>
<sequence>MATILCFLFFLFSSAIACKQCVYQSKATSFSSSASLSSGACGYGSLAPGFNGGHLAAGVASLFRDGVGCGGCFQIRCKNQTLCSSGGTKVILTDLNKDNQTSFVLTGSAFAALAKGGLADDIVKLGIVDVEYKRIPCDYGNQNLSVRVEETSQKPQYLAIDLLFQGGQTDIFQVKVAQVGTSDWTPLSRNKGAVWDTSRVPAGALQFQFLVVEGFYGKWVLAPTVLPADWKAGVIYDAGVQITDVAEQNCSDCGEGEVWQ</sequence>
<organism evidence="5 6">
    <name type="scientific">Protea cynaroides</name>
    <dbReference type="NCBI Taxonomy" id="273540"/>
    <lineage>
        <taxon>Eukaryota</taxon>
        <taxon>Viridiplantae</taxon>
        <taxon>Streptophyta</taxon>
        <taxon>Embryophyta</taxon>
        <taxon>Tracheophyta</taxon>
        <taxon>Spermatophyta</taxon>
        <taxon>Magnoliopsida</taxon>
        <taxon>Proteales</taxon>
        <taxon>Proteaceae</taxon>
        <taxon>Protea</taxon>
    </lineage>
</organism>
<dbReference type="SUPFAM" id="SSF50685">
    <property type="entry name" value="Barwin-like endoglucanases"/>
    <property type="match status" value="1"/>
</dbReference>
<dbReference type="PANTHER" id="PTHR31692:SF4">
    <property type="entry name" value="EXPANSIN-LIKE A1-RELATED"/>
    <property type="match status" value="1"/>
</dbReference>
<protein>
    <recommendedName>
        <fullName evidence="7">Expansin-like A2</fullName>
    </recommendedName>
</protein>
<reference evidence="5" key="1">
    <citation type="journal article" date="2023" name="Plant J.">
        <title>The genome of the king protea, Protea cynaroides.</title>
        <authorList>
            <person name="Chang J."/>
            <person name="Duong T.A."/>
            <person name="Schoeman C."/>
            <person name="Ma X."/>
            <person name="Roodt D."/>
            <person name="Barker N."/>
            <person name="Li Z."/>
            <person name="Van de Peer Y."/>
            <person name="Mizrachi E."/>
        </authorList>
    </citation>
    <scope>NUCLEOTIDE SEQUENCE</scope>
    <source>
        <tissue evidence="5">Young leaves</tissue>
    </source>
</reference>
<comment type="caution">
    <text evidence="5">The sequence shown here is derived from an EMBL/GenBank/DDBJ whole genome shotgun (WGS) entry which is preliminary data.</text>
</comment>
<evidence type="ECO:0008006" key="7">
    <source>
        <dbReference type="Google" id="ProtNLM"/>
    </source>
</evidence>
<dbReference type="InterPro" id="IPR009009">
    <property type="entry name" value="RlpA-like_DPBB"/>
</dbReference>
<evidence type="ECO:0000313" key="6">
    <source>
        <dbReference type="Proteomes" id="UP001141806"/>
    </source>
</evidence>
<evidence type="ECO:0000256" key="1">
    <source>
        <dbReference type="RuleBase" id="RU003460"/>
    </source>
</evidence>
<gene>
    <name evidence="5" type="ORF">NE237_018250</name>
</gene>
<feature type="domain" description="Expansin-like EG45" evidence="3">
    <location>
        <begin position="38"/>
        <end position="142"/>
    </location>
</feature>
<name>A0A9Q0K9I6_9MAGN</name>
<dbReference type="EMBL" id="JAMYWD010000007">
    <property type="protein sequence ID" value="KAJ4966401.1"/>
    <property type="molecule type" value="Genomic_DNA"/>
</dbReference>
<dbReference type="PANTHER" id="PTHR31692">
    <property type="entry name" value="EXPANSIN-B3"/>
    <property type="match status" value="1"/>
</dbReference>
<dbReference type="Gene3D" id="2.40.40.10">
    <property type="entry name" value="RlpA-like domain"/>
    <property type="match status" value="1"/>
</dbReference>
<feature type="signal peptide" evidence="2">
    <location>
        <begin position="1"/>
        <end position="17"/>
    </location>
</feature>
<accession>A0A9Q0K9I6</accession>
<keyword evidence="6" id="KW-1185">Reference proteome</keyword>
<dbReference type="Pfam" id="PF03330">
    <property type="entry name" value="DPBB_1"/>
    <property type="match status" value="1"/>
</dbReference>
<dbReference type="SUPFAM" id="SSF49590">
    <property type="entry name" value="PHL pollen allergen"/>
    <property type="match status" value="1"/>
</dbReference>
<dbReference type="OrthoDB" id="623266at2759"/>
<dbReference type="InterPro" id="IPR036749">
    <property type="entry name" value="Expansin_CBD_sf"/>
</dbReference>
<dbReference type="InterPro" id="IPR036908">
    <property type="entry name" value="RlpA-like_sf"/>
</dbReference>
<evidence type="ECO:0000259" key="4">
    <source>
        <dbReference type="PROSITE" id="PS50843"/>
    </source>
</evidence>
<evidence type="ECO:0000256" key="2">
    <source>
        <dbReference type="SAM" id="SignalP"/>
    </source>
</evidence>
<keyword evidence="2" id="KW-0732">Signal</keyword>
<comment type="similarity">
    <text evidence="1">Belongs to the expansin family.</text>
</comment>
<dbReference type="AlphaFoldDB" id="A0A9Q0K9I6"/>